<keyword evidence="3" id="KW-1185">Reference proteome</keyword>
<dbReference type="EMBL" id="JARUPT010000002">
    <property type="protein sequence ID" value="KAK0382510.1"/>
    <property type="molecule type" value="Genomic_DNA"/>
</dbReference>
<organism evidence="2 3">
    <name type="scientific">Colletotrichum limetticola</name>
    <dbReference type="NCBI Taxonomy" id="1209924"/>
    <lineage>
        <taxon>Eukaryota</taxon>
        <taxon>Fungi</taxon>
        <taxon>Dikarya</taxon>
        <taxon>Ascomycota</taxon>
        <taxon>Pezizomycotina</taxon>
        <taxon>Sordariomycetes</taxon>
        <taxon>Hypocreomycetidae</taxon>
        <taxon>Glomerellales</taxon>
        <taxon>Glomerellaceae</taxon>
        <taxon>Colletotrichum</taxon>
        <taxon>Colletotrichum acutatum species complex</taxon>
    </lineage>
</organism>
<accession>A0ABQ9QFL8</accession>
<comment type="caution">
    <text evidence="2">The sequence shown here is derived from an EMBL/GenBank/DDBJ whole genome shotgun (WGS) entry which is preliminary data.</text>
</comment>
<evidence type="ECO:0000256" key="1">
    <source>
        <dbReference type="SAM" id="MobiDB-lite"/>
    </source>
</evidence>
<reference evidence="2" key="1">
    <citation type="submission" date="2023-04" db="EMBL/GenBank/DDBJ databases">
        <title>Colletotrichum limetticola genome sequence.</title>
        <authorList>
            <person name="Baroncelli R."/>
        </authorList>
    </citation>
    <scope>NUCLEOTIDE SEQUENCE</scope>
    <source>
        <strain evidence="2">KLA-Anderson</strain>
    </source>
</reference>
<protein>
    <submittedName>
        <fullName evidence="2">Uncharacterized protein</fullName>
    </submittedName>
</protein>
<sequence>MADHDKPPAYGGPPPQHPQQAYQGYGSPPPPGGPGGYGTPPPGQYYSPGPEMNYGHQQGPYPPPGQQYPPGQYPPQGPYPPQGQYGQQYPPQGGYYQDNRGGGSGGGIMAGLLGLRTSGSRGQIIRSDIAKQTTIPSTTKVLCGSNVMSSTHFERDDGRREGDAVRRERMMIPGLGPLRC</sequence>
<dbReference type="Proteomes" id="UP001169217">
    <property type="component" value="Unassembled WGS sequence"/>
</dbReference>
<proteinExistence type="predicted"/>
<gene>
    <name evidence="2" type="ORF">CLIM01_00167</name>
</gene>
<evidence type="ECO:0000313" key="2">
    <source>
        <dbReference type="EMBL" id="KAK0382510.1"/>
    </source>
</evidence>
<feature type="compositionally biased region" description="Pro residues" evidence="1">
    <location>
        <begin position="27"/>
        <end position="43"/>
    </location>
</feature>
<feature type="region of interest" description="Disordered" evidence="1">
    <location>
        <begin position="1"/>
        <end position="102"/>
    </location>
</feature>
<name>A0ABQ9QFL8_9PEZI</name>
<feature type="compositionally biased region" description="Low complexity" evidence="1">
    <location>
        <begin position="82"/>
        <end position="99"/>
    </location>
</feature>
<feature type="compositionally biased region" description="Pro residues" evidence="1">
    <location>
        <begin position="60"/>
        <end position="81"/>
    </location>
</feature>
<evidence type="ECO:0000313" key="3">
    <source>
        <dbReference type="Proteomes" id="UP001169217"/>
    </source>
</evidence>